<proteinExistence type="predicted"/>
<sequence length="233" mass="26082">MAAVIATFLATTGIMAAATAWAGPPGQMQDGSPTPARQTEVPAANTKTPEPGSDWPCVQRKIDTLTSAQIWDGPPVEEIKNWRDDKEIAELVSYVISRRIEMDAVEEAIKNYAEKVPEAERDKKLTLLFAGVLHETNVVRSSVVNGIETFQRRQRARAKRLEEQGKELAALHDRAAKGEKISQEIDTLQNHYDWNARVFKERQDNLPLACEIPVLIEQRAFAVARAIRSHMNE</sequence>
<dbReference type="KEGG" id="fiy:BN1229_v1_0568"/>
<evidence type="ECO:0000313" key="3">
    <source>
        <dbReference type="EMBL" id="CPR15928.1"/>
    </source>
</evidence>
<evidence type="ECO:0000313" key="4">
    <source>
        <dbReference type="Proteomes" id="UP000033187"/>
    </source>
</evidence>
<dbReference type="KEGG" id="fil:BN1229_v1_0566"/>
<dbReference type="EMBL" id="LN829119">
    <property type="protein sequence ID" value="CPR15928.1"/>
    <property type="molecule type" value="Genomic_DNA"/>
</dbReference>
<dbReference type="RefSeq" id="WP_052743634.1">
    <property type="nucleotide sequence ID" value="NZ_LN829118.1"/>
</dbReference>
<evidence type="ECO:0000256" key="2">
    <source>
        <dbReference type="SAM" id="SignalP"/>
    </source>
</evidence>
<gene>
    <name evidence="3" type="ORF">YBN1229_v1_0568</name>
</gene>
<feature type="region of interest" description="Disordered" evidence="1">
    <location>
        <begin position="24"/>
        <end position="56"/>
    </location>
</feature>
<name>A0A0D6JAS6_9HYPH</name>
<organism evidence="3 4">
    <name type="scientific">Candidatus Filomicrobium marinum</name>
    <dbReference type="NCBI Taxonomy" id="1608628"/>
    <lineage>
        <taxon>Bacteria</taxon>
        <taxon>Pseudomonadati</taxon>
        <taxon>Pseudomonadota</taxon>
        <taxon>Alphaproteobacteria</taxon>
        <taxon>Hyphomicrobiales</taxon>
        <taxon>Hyphomicrobiaceae</taxon>
        <taxon>Filomicrobium</taxon>
    </lineage>
</organism>
<dbReference type="Proteomes" id="UP000033187">
    <property type="component" value="Chromosome 1"/>
</dbReference>
<feature type="signal peptide" evidence="2">
    <location>
        <begin position="1"/>
        <end position="22"/>
    </location>
</feature>
<evidence type="ECO:0000256" key="1">
    <source>
        <dbReference type="SAM" id="MobiDB-lite"/>
    </source>
</evidence>
<protein>
    <submittedName>
        <fullName evidence="3">Uncharacterized protein</fullName>
    </submittedName>
</protein>
<keyword evidence="4" id="KW-1185">Reference proteome</keyword>
<dbReference type="OrthoDB" id="6159094at2"/>
<accession>A0A0D6JAS6</accession>
<feature type="chain" id="PRO_5002306055" evidence="2">
    <location>
        <begin position="23"/>
        <end position="233"/>
    </location>
</feature>
<dbReference type="AlphaFoldDB" id="A0A0D6JAS6"/>
<keyword evidence="2" id="KW-0732">Signal</keyword>
<reference evidence="4" key="1">
    <citation type="submission" date="2015-02" db="EMBL/GenBank/DDBJ databases">
        <authorList>
            <person name="Chooi Y.-H."/>
        </authorList>
    </citation>
    <scope>NUCLEOTIDE SEQUENCE [LARGE SCALE GENOMIC DNA]</scope>
    <source>
        <strain evidence="4">strain Y</strain>
    </source>
</reference>